<evidence type="ECO:0000256" key="2">
    <source>
        <dbReference type="ARBA" id="ARBA00022946"/>
    </source>
</evidence>
<evidence type="ECO:0000256" key="1">
    <source>
        <dbReference type="ARBA" id="ARBA00008646"/>
    </source>
</evidence>
<dbReference type="EC" id="1.2.4.4" evidence="4"/>
<dbReference type="CDD" id="cd02000">
    <property type="entry name" value="TPP_E1_PDC_ADC_BCADC"/>
    <property type="match status" value="1"/>
</dbReference>
<gene>
    <name evidence="6" type="ORF">A3Q56_06532</name>
</gene>
<keyword evidence="7" id="KW-1185">Reference proteome</keyword>
<dbReference type="GO" id="GO:0009083">
    <property type="term" value="P:branched-chain amino acid catabolic process"/>
    <property type="evidence" value="ECO:0007669"/>
    <property type="project" value="TreeGrafter"/>
</dbReference>
<evidence type="ECO:0000256" key="3">
    <source>
        <dbReference type="ARBA" id="ARBA00023002"/>
    </source>
</evidence>
<dbReference type="Pfam" id="PF00676">
    <property type="entry name" value="E1_dh"/>
    <property type="match status" value="1"/>
</dbReference>
<keyword evidence="4" id="KW-0786">Thiamine pyrophosphate</keyword>
<dbReference type="PANTHER" id="PTHR43380">
    <property type="entry name" value="2-OXOISOVALERATE DEHYDROGENASE SUBUNIT ALPHA, MITOCHONDRIAL"/>
    <property type="match status" value="1"/>
</dbReference>
<accession>A0A177AX18</accession>
<dbReference type="SUPFAM" id="SSF52518">
    <property type="entry name" value="Thiamin diphosphate-binding fold (THDP-binding)"/>
    <property type="match status" value="1"/>
</dbReference>
<dbReference type="InterPro" id="IPR050771">
    <property type="entry name" value="Alpha-ketoacid_DH_E1_comp"/>
</dbReference>
<comment type="function">
    <text evidence="4">The branched-chain alpha-keto dehydrogenase complex catalyzes the overall conversion of alpha-keto acids to acyl-CoA and CO(2). It contains multiple copies of three enzymatic components: branched-chain alpha-keto acid decarboxylase (E1), lipoamide acyltransferase (E2) and lipoamide dehydrogenase (E3).</text>
</comment>
<dbReference type="EMBL" id="LWCA01001164">
    <property type="protein sequence ID" value="OAF65744.1"/>
    <property type="molecule type" value="Genomic_DNA"/>
</dbReference>
<dbReference type="InterPro" id="IPR001017">
    <property type="entry name" value="DH_E1"/>
</dbReference>
<name>A0A177AX18_9BILA</name>
<comment type="similarity">
    <text evidence="1 4">Belongs to the BCKDHA family.</text>
</comment>
<dbReference type="FunFam" id="3.40.50.970:FF:000108">
    <property type="entry name" value="2-oxoisovalerate dehydrogenase subunit alpha"/>
    <property type="match status" value="1"/>
</dbReference>
<sequence length="450" mass="51107">MKLLNIITRKCNKNFSGLLNSNHLTRNLENITNPNDINDLTPTETYGPHIHHSTKWLHDAYLTEPDPNKNLTVDVLRLSSHCGQLLSDKPTRLLSKQDTIIKIYKTALKLSVMDKIMYDSQRQGRISFYMTSTGEEISTISTAAALKSQDVVFTQYRELGVFLWRGYSFQNIMDQCYATQDDITKGKQMPIHFSMSKLNLPSISSPIGTQICQAAGAAYAIKLENGNKTLDKCVCVFFGDGASSQGDAHAAFNMASVLGSPIIFVCRNNGFAISTSALEQYSQKSVGGLAGRGLSYGMPAIRVDGNDVFAVYEAMKLARQYVVENKEPVFVELLTYRLGHHSTSDESKSYRDKNEIKNWLENYNPIDRLERYLFSNNMMNKEKSLKIKKEYKTELLKTISLTEEKKKVSINKLFEDVYDEMTPELKRQQADLNQHLKIYGDKYPLKQFKK</sequence>
<comment type="cofactor">
    <cofactor evidence="4">
        <name>thiamine diphosphate</name>
        <dbReference type="ChEBI" id="CHEBI:58937"/>
    </cofactor>
</comment>
<dbReference type="PANTHER" id="PTHR43380:SF1">
    <property type="entry name" value="2-OXOISOVALERATE DEHYDROGENASE SUBUNIT ALPHA, MITOCHONDRIAL"/>
    <property type="match status" value="1"/>
</dbReference>
<comment type="catalytic activity">
    <reaction evidence="4">
        <text>N(6)-[(R)-lipoyl]-L-lysyl-[protein] + 3-methyl-2-oxobutanoate + H(+) = N(6)-[(R)-S(8)-2-methylpropanoyldihydrolipoyl]-L-lysyl-[protein] + CO2</text>
        <dbReference type="Rhea" id="RHEA:13457"/>
        <dbReference type="Rhea" id="RHEA-COMP:10474"/>
        <dbReference type="Rhea" id="RHEA-COMP:10497"/>
        <dbReference type="ChEBI" id="CHEBI:11851"/>
        <dbReference type="ChEBI" id="CHEBI:15378"/>
        <dbReference type="ChEBI" id="CHEBI:16526"/>
        <dbReference type="ChEBI" id="CHEBI:83099"/>
        <dbReference type="ChEBI" id="CHEBI:83142"/>
        <dbReference type="EC" id="1.2.4.4"/>
    </reaction>
</comment>
<reference evidence="6 7" key="1">
    <citation type="submission" date="2016-04" db="EMBL/GenBank/DDBJ databases">
        <title>The genome of Intoshia linei affirms orthonectids as highly simplified spiralians.</title>
        <authorList>
            <person name="Mikhailov K.V."/>
            <person name="Slusarev G.S."/>
            <person name="Nikitin M.A."/>
            <person name="Logacheva M.D."/>
            <person name="Penin A."/>
            <person name="Aleoshin V."/>
            <person name="Panchin Y.V."/>
        </authorList>
    </citation>
    <scope>NUCLEOTIDE SEQUENCE [LARGE SCALE GENOMIC DNA]</scope>
    <source>
        <strain evidence="6">Intl2013</strain>
        <tissue evidence="6">Whole animal</tissue>
    </source>
</reference>
<evidence type="ECO:0000313" key="7">
    <source>
        <dbReference type="Proteomes" id="UP000078046"/>
    </source>
</evidence>
<dbReference type="InterPro" id="IPR029061">
    <property type="entry name" value="THDP-binding"/>
</dbReference>
<keyword evidence="3 4" id="KW-0560">Oxidoreductase</keyword>
<dbReference type="AlphaFoldDB" id="A0A177AX18"/>
<dbReference type="GO" id="GO:0003863">
    <property type="term" value="F:branched-chain 2-oxo acid dehydrogenase activity"/>
    <property type="evidence" value="ECO:0007669"/>
    <property type="project" value="UniProtKB-EC"/>
</dbReference>
<evidence type="ECO:0000256" key="4">
    <source>
        <dbReference type="RuleBase" id="RU365014"/>
    </source>
</evidence>
<organism evidence="6 7">
    <name type="scientific">Intoshia linei</name>
    <dbReference type="NCBI Taxonomy" id="1819745"/>
    <lineage>
        <taxon>Eukaryota</taxon>
        <taxon>Metazoa</taxon>
        <taxon>Spiralia</taxon>
        <taxon>Lophotrochozoa</taxon>
        <taxon>Mesozoa</taxon>
        <taxon>Orthonectida</taxon>
        <taxon>Rhopaluridae</taxon>
        <taxon>Intoshia</taxon>
    </lineage>
</organism>
<proteinExistence type="inferred from homology"/>
<dbReference type="Gene3D" id="3.40.50.970">
    <property type="match status" value="1"/>
</dbReference>
<comment type="caution">
    <text evidence="6">The sequence shown here is derived from an EMBL/GenBank/DDBJ whole genome shotgun (WGS) entry which is preliminary data.</text>
</comment>
<evidence type="ECO:0000313" key="6">
    <source>
        <dbReference type="EMBL" id="OAF65744.1"/>
    </source>
</evidence>
<dbReference type="Proteomes" id="UP000078046">
    <property type="component" value="Unassembled WGS sequence"/>
</dbReference>
<dbReference type="OrthoDB" id="3845at2759"/>
<protein>
    <recommendedName>
        <fullName evidence="4">2-oxoisovalerate dehydrogenase subunit alpha</fullName>
        <ecNumber evidence="4">1.2.4.4</ecNumber>
    </recommendedName>
    <alternativeName>
        <fullName evidence="4">Branched-chain alpha-keto acid dehydrogenase E1 component alpha chain</fullName>
    </alternativeName>
</protein>
<evidence type="ECO:0000259" key="5">
    <source>
        <dbReference type="Pfam" id="PF00676"/>
    </source>
</evidence>
<keyword evidence="2" id="KW-0809">Transit peptide</keyword>
<feature type="domain" description="Dehydrogenase E1 component" evidence="5">
    <location>
        <begin position="104"/>
        <end position="408"/>
    </location>
</feature>